<feature type="region of interest" description="Disordered" evidence="1">
    <location>
        <begin position="52"/>
        <end position="78"/>
    </location>
</feature>
<evidence type="ECO:0008006" key="3">
    <source>
        <dbReference type="Google" id="ProtNLM"/>
    </source>
</evidence>
<gene>
    <name evidence="2" type="ORF">AB5J49_05135</name>
</gene>
<dbReference type="EMBL" id="CP163439">
    <property type="protein sequence ID" value="XDQ32773.1"/>
    <property type="molecule type" value="Genomic_DNA"/>
</dbReference>
<reference evidence="2" key="1">
    <citation type="submission" date="2024-07" db="EMBL/GenBank/DDBJ databases">
        <authorList>
            <person name="Yu S.T."/>
        </authorList>
    </citation>
    <scope>NUCLEOTIDE SEQUENCE</scope>
    <source>
        <strain evidence="2">R28</strain>
    </source>
</reference>
<protein>
    <recommendedName>
        <fullName evidence="3">Transposase</fullName>
    </recommendedName>
</protein>
<dbReference type="AlphaFoldDB" id="A0AB39PPC3"/>
<name>A0AB39PPC3_9ACTN</name>
<dbReference type="InterPro" id="IPR012337">
    <property type="entry name" value="RNaseH-like_sf"/>
</dbReference>
<dbReference type="SUPFAM" id="SSF53098">
    <property type="entry name" value="Ribonuclease H-like"/>
    <property type="match status" value="1"/>
</dbReference>
<sequence>MTLRRLRWPVEEDFESGKDLFGLDQSQVRLYEAIRRHTVLVVIALAVCSVAAARARPRTDTQARPPTGPEDIPPLEPGHVPLTVAAIKKLLGTLNPRQATLEHRVHWQNWRDRHRARARWHHQRARLGRPLENPYPQVK</sequence>
<evidence type="ECO:0000313" key="2">
    <source>
        <dbReference type="EMBL" id="XDQ32773.1"/>
    </source>
</evidence>
<dbReference type="RefSeq" id="WP_369167271.1">
    <property type="nucleotide sequence ID" value="NZ_CP163439.1"/>
</dbReference>
<proteinExistence type="predicted"/>
<evidence type="ECO:0000256" key="1">
    <source>
        <dbReference type="SAM" id="MobiDB-lite"/>
    </source>
</evidence>
<accession>A0AB39PPC3</accession>
<feature type="compositionally biased region" description="Pro residues" evidence="1">
    <location>
        <begin position="66"/>
        <end position="76"/>
    </location>
</feature>
<organism evidence="2">
    <name type="scientific">Streptomyces sp. R28</name>
    <dbReference type="NCBI Taxonomy" id="3238628"/>
    <lineage>
        <taxon>Bacteria</taxon>
        <taxon>Bacillati</taxon>
        <taxon>Actinomycetota</taxon>
        <taxon>Actinomycetes</taxon>
        <taxon>Kitasatosporales</taxon>
        <taxon>Streptomycetaceae</taxon>
        <taxon>Streptomyces</taxon>
    </lineage>
</organism>